<dbReference type="AlphaFoldDB" id="A0A418YDK7"/>
<feature type="domain" description="Imelysin-like" evidence="4">
    <location>
        <begin position="41"/>
        <end position="305"/>
    </location>
</feature>
<dbReference type="GO" id="GO:0030313">
    <property type="term" value="C:cell envelope"/>
    <property type="evidence" value="ECO:0007669"/>
    <property type="project" value="UniProtKB-SubCell"/>
</dbReference>
<dbReference type="EMBL" id="QZCH01000015">
    <property type="protein sequence ID" value="RJG42611.1"/>
    <property type="molecule type" value="Genomic_DNA"/>
</dbReference>
<dbReference type="RefSeq" id="WP_119911037.1">
    <property type="nucleotide sequence ID" value="NZ_QZCH01000015.1"/>
</dbReference>
<dbReference type="Proteomes" id="UP000283255">
    <property type="component" value="Unassembled WGS sequence"/>
</dbReference>
<evidence type="ECO:0000256" key="2">
    <source>
        <dbReference type="ARBA" id="ARBA00022729"/>
    </source>
</evidence>
<dbReference type="InterPro" id="IPR034984">
    <property type="entry name" value="Imelysin-like_IPPA"/>
</dbReference>
<protein>
    <recommendedName>
        <fullName evidence="4">Imelysin-like domain-containing protein</fullName>
    </recommendedName>
</protein>
<proteinExistence type="predicted"/>
<reference evidence="5 6" key="1">
    <citation type="submission" date="2018-09" db="EMBL/GenBank/DDBJ databases">
        <authorList>
            <person name="Wang F."/>
        </authorList>
    </citation>
    <scope>NUCLEOTIDE SEQUENCE [LARGE SCALE GENOMIC DNA]</scope>
    <source>
        <strain evidence="5 6">PLHSC7-2</strain>
    </source>
</reference>
<reference evidence="5 6" key="2">
    <citation type="submission" date="2019-01" db="EMBL/GenBank/DDBJ databases">
        <title>Motilimonas pumilus sp. nov., isolated from the gut of sea cucumber (Apostichopus japonicus).</title>
        <authorList>
            <person name="Wang F.-Q."/>
            <person name="Ren L.-H."/>
            <person name="Lin Y.-W."/>
            <person name="Sun G.-H."/>
            <person name="Du Z.-J."/>
            <person name="Zhao J.-X."/>
            <person name="Liu X.-J."/>
            <person name="Liu L.-J."/>
        </authorList>
    </citation>
    <scope>NUCLEOTIDE SEQUENCE [LARGE SCALE GENOMIC DNA]</scope>
    <source>
        <strain evidence="5 6">PLHSC7-2</strain>
    </source>
</reference>
<feature type="signal peptide" evidence="3">
    <location>
        <begin position="1"/>
        <end position="18"/>
    </location>
</feature>
<evidence type="ECO:0000256" key="1">
    <source>
        <dbReference type="ARBA" id="ARBA00004196"/>
    </source>
</evidence>
<dbReference type="InterPro" id="IPR038352">
    <property type="entry name" value="Imelysin_sf"/>
</dbReference>
<keyword evidence="2 3" id="KW-0732">Signal</keyword>
<dbReference type="InterPro" id="IPR018976">
    <property type="entry name" value="Imelysin-like"/>
</dbReference>
<evidence type="ECO:0000313" key="5">
    <source>
        <dbReference type="EMBL" id="RJG42611.1"/>
    </source>
</evidence>
<dbReference type="Pfam" id="PF09375">
    <property type="entry name" value="Peptidase_M75"/>
    <property type="match status" value="1"/>
</dbReference>
<organism evidence="5 6">
    <name type="scientific">Motilimonas pumila</name>
    <dbReference type="NCBI Taxonomy" id="2303987"/>
    <lineage>
        <taxon>Bacteria</taxon>
        <taxon>Pseudomonadati</taxon>
        <taxon>Pseudomonadota</taxon>
        <taxon>Gammaproteobacteria</taxon>
        <taxon>Alteromonadales</taxon>
        <taxon>Alteromonadales genera incertae sedis</taxon>
        <taxon>Motilimonas</taxon>
    </lineage>
</organism>
<dbReference type="CDD" id="cd14659">
    <property type="entry name" value="Imelysin-like_IPPA"/>
    <property type="match status" value="1"/>
</dbReference>
<gene>
    <name evidence="5" type="ORF">D1Z90_12135</name>
</gene>
<evidence type="ECO:0000256" key="3">
    <source>
        <dbReference type="SAM" id="SignalP"/>
    </source>
</evidence>
<accession>A0A418YDK7</accession>
<sequence length="339" mass="37815">MKRIVLLPLLGVSFTALASEAAPDASQISQRLITLKQQQSQQLAQTSRTLAQLTQQVCQAPKPASSKKLQHAWLQTMTAWVPFQGEKQGPIQQLDVAWSMQFWPDKKNLTGRKVQSLQQADIALTPEIIAQRSVAVRGLGALELLIYEAPLDASSCRLLQPISSLVAENAAKIQHQWQHDYQQALTVRAKDPQAAPMVTGQTVAELSHQLSFINKKFFMPLGKGKYPKPYQAESWRSETSLLQLKTSFSALQLYFNTIVKPFLLSKDQAPLVADIEQAFVNLLQNWPPQTSLKAMLGDDKGLAQLYRLRIDIDQLSYLIQDVMPVQLKIVVGFNATDGD</sequence>
<comment type="subcellular location">
    <subcellularLocation>
        <location evidence="1">Cell envelope</location>
    </subcellularLocation>
</comment>
<comment type="caution">
    <text evidence="5">The sequence shown here is derived from an EMBL/GenBank/DDBJ whole genome shotgun (WGS) entry which is preliminary data.</text>
</comment>
<keyword evidence="6" id="KW-1185">Reference proteome</keyword>
<dbReference type="OrthoDB" id="5729110at2"/>
<feature type="chain" id="PRO_5019352305" description="Imelysin-like domain-containing protein" evidence="3">
    <location>
        <begin position="19"/>
        <end position="339"/>
    </location>
</feature>
<evidence type="ECO:0000259" key="4">
    <source>
        <dbReference type="Pfam" id="PF09375"/>
    </source>
</evidence>
<dbReference type="Gene3D" id="1.20.1420.20">
    <property type="entry name" value="M75 peptidase, HXXE motif"/>
    <property type="match status" value="1"/>
</dbReference>
<name>A0A418YDK7_9GAMM</name>
<evidence type="ECO:0000313" key="6">
    <source>
        <dbReference type="Proteomes" id="UP000283255"/>
    </source>
</evidence>